<evidence type="ECO:0000313" key="2">
    <source>
        <dbReference type="Proteomes" id="UP001501020"/>
    </source>
</evidence>
<organism evidence="1 2">
    <name type="scientific">Actinomadura napierensis</name>
    <dbReference type="NCBI Taxonomy" id="267854"/>
    <lineage>
        <taxon>Bacteria</taxon>
        <taxon>Bacillati</taxon>
        <taxon>Actinomycetota</taxon>
        <taxon>Actinomycetes</taxon>
        <taxon>Streptosporangiales</taxon>
        <taxon>Thermomonosporaceae</taxon>
        <taxon>Actinomadura</taxon>
    </lineage>
</organism>
<keyword evidence="2" id="KW-1185">Reference proteome</keyword>
<protein>
    <submittedName>
        <fullName evidence="1">MaoC family dehydratase</fullName>
    </submittedName>
</protein>
<dbReference type="Proteomes" id="UP001501020">
    <property type="component" value="Unassembled WGS sequence"/>
</dbReference>
<dbReference type="SUPFAM" id="SSF54637">
    <property type="entry name" value="Thioesterase/thiol ester dehydrase-isomerase"/>
    <property type="match status" value="1"/>
</dbReference>
<dbReference type="InterPro" id="IPR029069">
    <property type="entry name" value="HotDog_dom_sf"/>
</dbReference>
<gene>
    <name evidence="1" type="ORF">GCM10009727_42070</name>
</gene>
<dbReference type="RefSeq" id="WP_344269531.1">
    <property type="nucleotide sequence ID" value="NZ_BAAAMR010000035.1"/>
</dbReference>
<dbReference type="EMBL" id="BAAAMR010000035">
    <property type="protein sequence ID" value="GAA2143225.1"/>
    <property type="molecule type" value="Genomic_DNA"/>
</dbReference>
<evidence type="ECO:0000313" key="1">
    <source>
        <dbReference type="EMBL" id="GAA2143225.1"/>
    </source>
</evidence>
<reference evidence="2" key="1">
    <citation type="journal article" date="2019" name="Int. J. Syst. Evol. Microbiol.">
        <title>The Global Catalogue of Microorganisms (GCM) 10K type strain sequencing project: providing services to taxonomists for standard genome sequencing and annotation.</title>
        <authorList>
            <consortium name="The Broad Institute Genomics Platform"/>
            <consortium name="The Broad Institute Genome Sequencing Center for Infectious Disease"/>
            <person name="Wu L."/>
            <person name="Ma J."/>
        </authorList>
    </citation>
    <scope>NUCLEOTIDE SEQUENCE [LARGE SCALE GENOMIC DNA]</scope>
    <source>
        <strain evidence="2">JCM 13850</strain>
    </source>
</reference>
<accession>A0ABP5L840</accession>
<sequence>MTHSLADFPGLVGKELFRSDWVPLESADEEAFRDATFLREEFLGRPTSGGGSGERSVSGFLMLSMLVAFHKRELDLGSGGLNYGVDKVRFLRPVRTGHRVRVRAILLDLRRKDGGTRVLTRNELEVEGDGSPAMIADWITFFPHDDAP</sequence>
<dbReference type="Gene3D" id="3.10.129.10">
    <property type="entry name" value="Hotdog Thioesterase"/>
    <property type="match status" value="1"/>
</dbReference>
<name>A0ABP5L840_9ACTN</name>
<proteinExistence type="predicted"/>
<comment type="caution">
    <text evidence="1">The sequence shown here is derived from an EMBL/GenBank/DDBJ whole genome shotgun (WGS) entry which is preliminary data.</text>
</comment>